<dbReference type="Pfam" id="PF08164">
    <property type="entry name" value="TRAUB"/>
    <property type="match status" value="1"/>
</dbReference>
<dbReference type="GO" id="GO:0006357">
    <property type="term" value="P:regulation of transcription by RNA polymerase II"/>
    <property type="evidence" value="ECO:0007669"/>
    <property type="project" value="TreeGrafter"/>
</dbReference>
<feature type="compositionally biased region" description="Low complexity" evidence="2">
    <location>
        <begin position="274"/>
        <end position="283"/>
    </location>
</feature>
<feature type="region of interest" description="Disordered" evidence="2">
    <location>
        <begin position="1"/>
        <end position="21"/>
    </location>
</feature>
<dbReference type="InterPro" id="IPR025160">
    <property type="entry name" value="AATF"/>
</dbReference>
<accession>A0A482X0H5</accession>
<dbReference type="OrthoDB" id="5783963at2759"/>
<comment type="similarity">
    <text evidence="1">Belongs to the AATF family.</text>
</comment>
<feature type="region of interest" description="Disordered" evidence="2">
    <location>
        <begin position="254"/>
        <end position="312"/>
    </location>
</feature>
<dbReference type="InterPro" id="IPR039223">
    <property type="entry name" value="AATF/Bfr2"/>
</dbReference>
<gene>
    <name evidence="5" type="ORF">LSTR_LSTR010342</name>
</gene>
<evidence type="ECO:0000313" key="5">
    <source>
        <dbReference type="EMBL" id="RZF39248.1"/>
    </source>
</evidence>
<reference evidence="5 6" key="1">
    <citation type="journal article" date="2017" name="Gigascience">
        <title>Genome sequence of the small brown planthopper, Laodelphax striatellus.</title>
        <authorList>
            <person name="Zhu J."/>
            <person name="Jiang F."/>
            <person name="Wang X."/>
            <person name="Yang P."/>
            <person name="Bao Y."/>
            <person name="Zhao W."/>
            <person name="Wang W."/>
            <person name="Lu H."/>
            <person name="Wang Q."/>
            <person name="Cui N."/>
            <person name="Li J."/>
            <person name="Chen X."/>
            <person name="Luo L."/>
            <person name="Yu J."/>
            <person name="Kang L."/>
            <person name="Cui F."/>
        </authorList>
    </citation>
    <scope>NUCLEOTIDE SEQUENCE [LARGE SCALE GENOMIC DNA]</scope>
    <source>
        <strain evidence="5">Lst14</strain>
    </source>
</reference>
<evidence type="ECO:0000259" key="3">
    <source>
        <dbReference type="Pfam" id="PF08164"/>
    </source>
</evidence>
<evidence type="ECO:0000256" key="2">
    <source>
        <dbReference type="SAM" id="MobiDB-lite"/>
    </source>
</evidence>
<dbReference type="PANTHER" id="PTHR15565">
    <property type="entry name" value="AATF PROTEIN APOPTOSIS ANTAGONIZING TRANSCRIPTION FACTOR"/>
    <property type="match status" value="1"/>
</dbReference>
<dbReference type="Pfam" id="PF13339">
    <property type="entry name" value="AATF-Che1"/>
    <property type="match status" value="1"/>
</dbReference>
<dbReference type="AlphaFoldDB" id="A0A482X0H5"/>
<dbReference type="InterPro" id="IPR012617">
    <property type="entry name" value="AATF_C"/>
</dbReference>
<keyword evidence="6" id="KW-1185">Reference proteome</keyword>
<evidence type="ECO:0008006" key="7">
    <source>
        <dbReference type="Google" id="ProtNLM"/>
    </source>
</evidence>
<dbReference type="Proteomes" id="UP000291343">
    <property type="component" value="Unassembled WGS sequence"/>
</dbReference>
<feature type="compositionally biased region" description="Acidic residues" evidence="2">
    <location>
        <begin position="125"/>
        <end position="140"/>
    </location>
</feature>
<feature type="region of interest" description="Disordered" evidence="2">
    <location>
        <begin position="67"/>
        <end position="161"/>
    </location>
</feature>
<protein>
    <recommendedName>
        <fullName evidence="7">Apoptosis-antagonizing transcription factor C-terminal domain-containing protein</fullName>
    </recommendedName>
</protein>
<proteinExistence type="inferred from homology"/>
<sequence>MKKTNFTNNKPQELLLSDDSFDDEEIEEGLIKDSVLQLASDRYDDFDPDEFSGSKLRNINAPQINLESEYGGVSVSRKKLASDDEDVGTSDDDDGQSVDVNENGDDDVKDDQGSVSEEMGSGASEQEDEEDEFSDEYMSNDDEKPKKNKQKGQTDENENSCSIYSKKSLEVHEDIEKGNAIRQQYEIWENLLECRIKLQKCLSASNKLPQNDNFSQIVSKLPKPEQNKISKTVRNLCGTLRTLVDLQTVLMNSQPEFSSSSKSRELIEDDDDNASISSSIASGFDDDDDDGDAKSENVEGDEEPPPKKLRQVGDFGRVLSSQHSVYLPARNAAIQKWNDKTRVAAGKAAASRSDNFAAFDQSTLKQIEQIMCDKQRLIKRTQTKRSVYSALEPDRDVQENGVEKKVLAECDVEIFDDDDFYHKLLRDLIDQRSSDITDSSKMGRQWVELQKARSKMKRNVDVKSTKGRRLRYTVHQKLVNFMAPIPYNSYTDEAESELFNSLFGKLKQ</sequence>
<organism evidence="5 6">
    <name type="scientific">Laodelphax striatellus</name>
    <name type="common">Small brown planthopper</name>
    <name type="synonym">Delphax striatella</name>
    <dbReference type="NCBI Taxonomy" id="195883"/>
    <lineage>
        <taxon>Eukaryota</taxon>
        <taxon>Metazoa</taxon>
        <taxon>Ecdysozoa</taxon>
        <taxon>Arthropoda</taxon>
        <taxon>Hexapoda</taxon>
        <taxon>Insecta</taxon>
        <taxon>Pterygota</taxon>
        <taxon>Neoptera</taxon>
        <taxon>Paraneoptera</taxon>
        <taxon>Hemiptera</taxon>
        <taxon>Auchenorrhyncha</taxon>
        <taxon>Fulgoroidea</taxon>
        <taxon>Delphacidae</taxon>
        <taxon>Criomorphinae</taxon>
        <taxon>Laodelphax</taxon>
    </lineage>
</organism>
<dbReference type="InParanoid" id="A0A482X0H5"/>
<dbReference type="GO" id="GO:0005730">
    <property type="term" value="C:nucleolus"/>
    <property type="evidence" value="ECO:0007669"/>
    <property type="project" value="TreeGrafter"/>
</dbReference>
<dbReference type="EMBL" id="QKKF02020306">
    <property type="protein sequence ID" value="RZF39248.1"/>
    <property type="molecule type" value="Genomic_DNA"/>
</dbReference>
<dbReference type="PANTHER" id="PTHR15565:SF0">
    <property type="entry name" value="PROTEIN AATF"/>
    <property type="match status" value="1"/>
</dbReference>
<dbReference type="SMR" id="A0A482X0H5"/>
<feature type="compositionally biased region" description="Acidic residues" evidence="2">
    <location>
        <begin position="83"/>
        <end position="109"/>
    </location>
</feature>
<feature type="domain" description="AATF leucine zipper-containing" evidence="4">
    <location>
        <begin position="174"/>
        <end position="340"/>
    </location>
</feature>
<evidence type="ECO:0000259" key="4">
    <source>
        <dbReference type="Pfam" id="PF13339"/>
    </source>
</evidence>
<feature type="domain" description="Apoptosis-antagonizing transcription factor C-terminal" evidence="3">
    <location>
        <begin position="421"/>
        <end position="503"/>
    </location>
</feature>
<dbReference type="FunCoup" id="A0A482X0H5">
    <property type="interactions" value="1847"/>
</dbReference>
<name>A0A482X0H5_LAOST</name>
<feature type="compositionally biased region" description="Polar residues" evidence="2">
    <location>
        <begin position="1"/>
        <end position="11"/>
    </location>
</feature>
<evidence type="ECO:0000256" key="1">
    <source>
        <dbReference type="ARBA" id="ARBA00008966"/>
    </source>
</evidence>
<dbReference type="STRING" id="195883.A0A482X0H5"/>
<comment type="caution">
    <text evidence="5">The sequence shown here is derived from an EMBL/GenBank/DDBJ whole genome shotgun (WGS) entry which is preliminary data.</text>
</comment>
<evidence type="ECO:0000313" key="6">
    <source>
        <dbReference type="Proteomes" id="UP000291343"/>
    </source>
</evidence>